<dbReference type="Proteomes" id="UP000559809">
    <property type="component" value="Unassembled WGS sequence"/>
</dbReference>
<dbReference type="InterPro" id="IPR020827">
    <property type="entry name" value="Asparaginase/glutaminase_AS1"/>
</dbReference>
<dbReference type="PROSITE" id="PS00144">
    <property type="entry name" value="ASN_GLN_ASE_1"/>
    <property type="match status" value="1"/>
</dbReference>
<evidence type="ECO:0000313" key="11">
    <source>
        <dbReference type="Proteomes" id="UP000559809"/>
    </source>
</evidence>
<protein>
    <submittedName>
        <fullName evidence="10">Asparaginase</fullName>
    </submittedName>
</protein>
<comment type="caution">
    <text evidence="10">The sequence shown here is derived from an EMBL/GenBank/DDBJ whole genome shotgun (WGS) entry which is preliminary data.</text>
</comment>
<dbReference type="Pfam" id="PF00710">
    <property type="entry name" value="Asparaginase"/>
    <property type="match status" value="1"/>
</dbReference>
<dbReference type="EMBL" id="JACCEM010000003">
    <property type="protein sequence ID" value="NYT48785.1"/>
    <property type="molecule type" value="Genomic_DNA"/>
</dbReference>
<feature type="domain" description="L-asparaginase N-terminal" evidence="8">
    <location>
        <begin position="9"/>
        <end position="200"/>
    </location>
</feature>
<dbReference type="AlphaFoldDB" id="A0A853FSF1"/>
<dbReference type="InterPro" id="IPR027475">
    <property type="entry name" value="Asparaginase/glutaminase_AS2"/>
</dbReference>
<dbReference type="NCBIfam" id="TIGR00520">
    <property type="entry name" value="asnASE_II"/>
    <property type="match status" value="1"/>
</dbReference>
<dbReference type="RefSeq" id="WP_180154098.1">
    <property type="nucleotide sequence ID" value="NZ_JACCEM010000003.1"/>
</dbReference>
<gene>
    <name evidence="10" type="ORF">H0A72_05630</name>
</gene>
<dbReference type="PANTHER" id="PTHR11707:SF28">
    <property type="entry name" value="60 KDA LYSOPHOSPHOLIPASE"/>
    <property type="match status" value="1"/>
</dbReference>
<evidence type="ECO:0000256" key="7">
    <source>
        <dbReference type="RuleBase" id="RU004456"/>
    </source>
</evidence>
<dbReference type="InterPro" id="IPR036152">
    <property type="entry name" value="Asp/glu_Ase-like_sf"/>
</dbReference>
<evidence type="ECO:0000256" key="2">
    <source>
        <dbReference type="ARBA" id="ARBA00022801"/>
    </source>
</evidence>
<evidence type="ECO:0000256" key="4">
    <source>
        <dbReference type="PIRSR" id="PIRSR001220-2"/>
    </source>
</evidence>
<feature type="binding site" evidence="4">
    <location>
        <begin position="96"/>
        <end position="97"/>
    </location>
    <ligand>
        <name>substrate</name>
    </ligand>
</feature>
<evidence type="ECO:0000259" key="8">
    <source>
        <dbReference type="Pfam" id="PF00710"/>
    </source>
</evidence>
<dbReference type="Gene3D" id="3.40.50.40">
    <property type="match status" value="1"/>
</dbReference>
<accession>A0A853FSF1</accession>
<dbReference type="SMART" id="SM00870">
    <property type="entry name" value="Asparaginase"/>
    <property type="match status" value="1"/>
</dbReference>
<keyword evidence="2" id="KW-0378">Hydrolase</keyword>
<dbReference type="GO" id="GO:0004067">
    <property type="term" value="F:asparaginase activity"/>
    <property type="evidence" value="ECO:0007669"/>
    <property type="project" value="UniProtKB-UniRule"/>
</dbReference>
<dbReference type="Pfam" id="PF17763">
    <property type="entry name" value="Asparaginase_C"/>
    <property type="match status" value="1"/>
</dbReference>
<dbReference type="InterPro" id="IPR027474">
    <property type="entry name" value="L-asparaginase_N"/>
</dbReference>
<evidence type="ECO:0000256" key="5">
    <source>
        <dbReference type="PROSITE-ProRule" id="PRU10099"/>
    </source>
</evidence>
<organism evidence="10 11">
    <name type="scientific">Parapusillimonas granuli</name>
    <dbReference type="NCBI Taxonomy" id="380911"/>
    <lineage>
        <taxon>Bacteria</taxon>
        <taxon>Pseudomonadati</taxon>
        <taxon>Pseudomonadota</taxon>
        <taxon>Betaproteobacteria</taxon>
        <taxon>Burkholderiales</taxon>
        <taxon>Alcaligenaceae</taxon>
        <taxon>Parapusillimonas</taxon>
    </lineage>
</organism>
<feature type="active site" evidence="5">
    <location>
        <position position="17"/>
    </location>
</feature>
<reference evidence="10 11" key="1">
    <citation type="submission" date="2020-07" db="EMBL/GenBank/DDBJ databases">
        <title>Taxonomic revisions and descriptions of new bacterial species based on genomic comparisons in the high-G+C-content subgroup of the family Alcaligenaceae.</title>
        <authorList>
            <person name="Szabo A."/>
            <person name="Felfoldi T."/>
        </authorList>
    </citation>
    <scope>NUCLEOTIDE SEQUENCE [LARGE SCALE GENOMIC DNA]</scope>
    <source>
        <strain evidence="10 11">LMG 24012</strain>
    </source>
</reference>
<comment type="similarity">
    <text evidence="1 7">Belongs to the asparaginase 1 family.</text>
</comment>
<name>A0A853FSF1_9BURK</name>
<dbReference type="CDD" id="cd08964">
    <property type="entry name" value="L-asparaginase_II"/>
    <property type="match status" value="1"/>
</dbReference>
<feature type="binding site" evidence="4">
    <location>
        <position position="63"/>
    </location>
    <ligand>
        <name>substrate</name>
    </ligand>
</feature>
<keyword evidence="11" id="KW-1185">Reference proteome</keyword>
<dbReference type="InterPro" id="IPR006034">
    <property type="entry name" value="Asparaginase/glutaminase-like"/>
</dbReference>
<dbReference type="PRINTS" id="PR00139">
    <property type="entry name" value="ASNGLNASE"/>
</dbReference>
<feature type="active site" description="O-isoaspartyl threonine intermediate" evidence="3">
    <location>
        <position position="17"/>
    </location>
</feature>
<evidence type="ECO:0000256" key="1">
    <source>
        <dbReference type="ARBA" id="ARBA00010518"/>
    </source>
</evidence>
<dbReference type="InterPro" id="IPR040919">
    <property type="entry name" value="Asparaginase_C"/>
</dbReference>
<dbReference type="PIRSF" id="PIRSF001220">
    <property type="entry name" value="L-ASNase_gatD"/>
    <property type="match status" value="1"/>
</dbReference>
<dbReference type="SFLD" id="SFLDS00057">
    <property type="entry name" value="Glutaminase/Asparaginase"/>
    <property type="match status" value="1"/>
</dbReference>
<dbReference type="FunFam" id="3.40.50.1170:FF:000001">
    <property type="entry name" value="L-asparaginase 2"/>
    <property type="match status" value="1"/>
</dbReference>
<sequence>METPKPPTIALIGTGGTIASTAADPAAMTDYAVTEPVSAILDAVPEINALADVQYCQPFNVDSRCIDDKMLLKLARRVDGILADPAVDAAVITHGTDTLEETAYFLNLVLKSRKAVVMTGAMRPASARSADGPLNLYHAMLVAAEPDAAGRGVMVVMNDGIHAARHVCKTHTSSVQAFSSQEHGCLGGIVNGKPRFFNTPAARHTLATDFALAGVKALPWVDVIYDHQSAGPHLFQASIAAGAQGIVLAGTGNGSMSPAAEKGLRLAARKGLACVRSSRVGAGAVSASASDARLGLISAGSLNPQKARILLKLALTVTRDRERIQWYFDHC</sequence>
<feature type="domain" description="Asparaginase/glutaminase C-terminal" evidence="9">
    <location>
        <begin position="221"/>
        <end position="328"/>
    </location>
</feature>
<evidence type="ECO:0000256" key="3">
    <source>
        <dbReference type="PIRSR" id="PIRSR001220-1"/>
    </source>
</evidence>
<evidence type="ECO:0000259" key="9">
    <source>
        <dbReference type="Pfam" id="PF17763"/>
    </source>
</evidence>
<dbReference type="PROSITE" id="PS51732">
    <property type="entry name" value="ASN_GLN_ASE_3"/>
    <property type="match status" value="1"/>
</dbReference>
<dbReference type="InterPro" id="IPR004550">
    <property type="entry name" value="AsnASE_II"/>
</dbReference>
<evidence type="ECO:0000256" key="6">
    <source>
        <dbReference type="PROSITE-ProRule" id="PRU10100"/>
    </source>
</evidence>
<dbReference type="GO" id="GO:0006528">
    <property type="term" value="P:asparagine metabolic process"/>
    <property type="evidence" value="ECO:0007669"/>
    <property type="project" value="InterPro"/>
</dbReference>
<dbReference type="InterPro" id="IPR027473">
    <property type="entry name" value="L-asparaginase_C"/>
</dbReference>
<dbReference type="PROSITE" id="PS00917">
    <property type="entry name" value="ASN_GLN_ASE_2"/>
    <property type="match status" value="1"/>
</dbReference>
<dbReference type="PANTHER" id="PTHR11707">
    <property type="entry name" value="L-ASPARAGINASE"/>
    <property type="match status" value="1"/>
</dbReference>
<dbReference type="Gene3D" id="3.40.50.1170">
    <property type="entry name" value="L-asparaginase, N-terminal domain"/>
    <property type="match status" value="1"/>
</dbReference>
<feature type="active site" evidence="6">
    <location>
        <position position="96"/>
    </location>
</feature>
<dbReference type="SUPFAM" id="SSF53774">
    <property type="entry name" value="Glutaminase/Asparaginase"/>
    <property type="match status" value="1"/>
</dbReference>
<dbReference type="PIRSF" id="PIRSF500176">
    <property type="entry name" value="L_ASNase"/>
    <property type="match status" value="1"/>
</dbReference>
<evidence type="ECO:0000313" key="10">
    <source>
        <dbReference type="EMBL" id="NYT48785.1"/>
    </source>
</evidence>
<dbReference type="InterPro" id="IPR037152">
    <property type="entry name" value="L-asparaginase_N_sf"/>
</dbReference>
<proteinExistence type="inferred from homology"/>